<evidence type="ECO:0000313" key="2">
    <source>
        <dbReference type="Proteomes" id="UP000091857"/>
    </source>
</evidence>
<dbReference type="Proteomes" id="UP000091857">
    <property type="component" value="Chromosome 11"/>
</dbReference>
<accession>A0ACB7GV73</accession>
<protein>
    <submittedName>
        <fullName evidence="1">Uncharacterized protein</fullName>
    </submittedName>
</protein>
<name>A0ACB7GV73_MANES</name>
<dbReference type="EMBL" id="CM004397">
    <property type="protein sequence ID" value="KAG8643881.1"/>
    <property type="molecule type" value="Genomic_DNA"/>
</dbReference>
<comment type="caution">
    <text evidence="1">The sequence shown here is derived from an EMBL/GenBank/DDBJ whole genome shotgun (WGS) entry which is preliminary data.</text>
</comment>
<organism evidence="1 2">
    <name type="scientific">Manihot esculenta</name>
    <name type="common">Cassava</name>
    <name type="synonym">Jatropha manihot</name>
    <dbReference type="NCBI Taxonomy" id="3983"/>
    <lineage>
        <taxon>Eukaryota</taxon>
        <taxon>Viridiplantae</taxon>
        <taxon>Streptophyta</taxon>
        <taxon>Embryophyta</taxon>
        <taxon>Tracheophyta</taxon>
        <taxon>Spermatophyta</taxon>
        <taxon>Magnoliopsida</taxon>
        <taxon>eudicotyledons</taxon>
        <taxon>Gunneridae</taxon>
        <taxon>Pentapetalae</taxon>
        <taxon>rosids</taxon>
        <taxon>fabids</taxon>
        <taxon>Malpighiales</taxon>
        <taxon>Euphorbiaceae</taxon>
        <taxon>Crotonoideae</taxon>
        <taxon>Manihoteae</taxon>
        <taxon>Manihot</taxon>
    </lineage>
</organism>
<evidence type="ECO:0000313" key="1">
    <source>
        <dbReference type="EMBL" id="KAG8643881.1"/>
    </source>
</evidence>
<gene>
    <name evidence="1" type="ORF">MANES_11G077251v8</name>
</gene>
<keyword evidence="2" id="KW-1185">Reference proteome</keyword>
<sequence length="100" mass="11307">MFSFIGSPAILSSRTVVHTPQTMGHCWSKVYVCGDCQLNDDIRNKHAECTCKNIHKINTTEKWEEKLLEASRDSKSMIVNFYSSWCSPSKSIAPAYCNLS</sequence>
<reference evidence="2" key="1">
    <citation type="journal article" date="2016" name="Nat. Biotechnol.">
        <title>Sequencing wild and cultivated cassava and related species reveals extensive interspecific hybridization and genetic diversity.</title>
        <authorList>
            <person name="Bredeson J.V."/>
            <person name="Lyons J.B."/>
            <person name="Prochnik S.E."/>
            <person name="Wu G.A."/>
            <person name="Ha C.M."/>
            <person name="Edsinger-Gonzales E."/>
            <person name="Grimwood J."/>
            <person name="Schmutz J."/>
            <person name="Rabbi I.Y."/>
            <person name="Egesi C."/>
            <person name="Nauluvula P."/>
            <person name="Lebot V."/>
            <person name="Ndunguru J."/>
            <person name="Mkamilo G."/>
            <person name="Bart R.S."/>
            <person name="Setter T.L."/>
            <person name="Gleadow R.M."/>
            <person name="Kulakow P."/>
            <person name="Ferguson M.E."/>
            <person name="Rounsley S."/>
            <person name="Rokhsar D.S."/>
        </authorList>
    </citation>
    <scope>NUCLEOTIDE SEQUENCE [LARGE SCALE GENOMIC DNA]</scope>
    <source>
        <strain evidence="2">cv. AM560-2</strain>
    </source>
</reference>
<proteinExistence type="predicted"/>